<dbReference type="EMBL" id="CAJNOM010006028">
    <property type="protein sequence ID" value="CAF1667674.1"/>
    <property type="molecule type" value="Genomic_DNA"/>
</dbReference>
<evidence type="ECO:0000313" key="1">
    <source>
        <dbReference type="EMBL" id="CAF1568336.1"/>
    </source>
</evidence>
<evidence type="ECO:0000313" key="2">
    <source>
        <dbReference type="EMBL" id="CAF1667674.1"/>
    </source>
</evidence>
<gene>
    <name evidence="1" type="ORF">BJG266_LOCUS47520</name>
    <name evidence="2" type="ORF">QVE165_LOCUS64562</name>
</gene>
<dbReference type="EMBL" id="CAJNOI010005619">
    <property type="protein sequence ID" value="CAF1568336.1"/>
    <property type="molecule type" value="Genomic_DNA"/>
</dbReference>
<name>A0A816FXZ9_9BILA</name>
<dbReference type="Proteomes" id="UP000663832">
    <property type="component" value="Unassembled WGS sequence"/>
</dbReference>
<reference evidence="2" key="1">
    <citation type="submission" date="2021-02" db="EMBL/GenBank/DDBJ databases">
        <authorList>
            <person name="Nowell W R."/>
        </authorList>
    </citation>
    <scope>NUCLEOTIDE SEQUENCE</scope>
</reference>
<protein>
    <submittedName>
        <fullName evidence="2">Uncharacterized protein</fullName>
    </submittedName>
</protein>
<accession>A0A816FXZ9</accession>
<evidence type="ECO:0000313" key="3">
    <source>
        <dbReference type="Proteomes" id="UP000663832"/>
    </source>
</evidence>
<comment type="caution">
    <text evidence="2">The sequence shown here is derived from an EMBL/GenBank/DDBJ whole genome shotgun (WGS) entry which is preliminary data.</text>
</comment>
<dbReference type="Proteomes" id="UP000663877">
    <property type="component" value="Unassembled WGS sequence"/>
</dbReference>
<sequence>MTSHTEETHLIPFPGDDILTRPQPPLWRLFHGTHYMIGGLTFISGS</sequence>
<dbReference type="AlphaFoldDB" id="A0A816FXZ9"/>
<organism evidence="2 3">
    <name type="scientific">Adineta steineri</name>
    <dbReference type="NCBI Taxonomy" id="433720"/>
    <lineage>
        <taxon>Eukaryota</taxon>
        <taxon>Metazoa</taxon>
        <taxon>Spiralia</taxon>
        <taxon>Gnathifera</taxon>
        <taxon>Rotifera</taxon>
        <taxon>Eurotatoria</taxon>
        <taxon>Bdelloidea</taxon>
        <taxon>Adinetida</taxon>
        <taxon>Adinetidae</taxon>
        <taxon>Adineta</taxon>
    </lineage>
</organism>
<proteinExistence type="predicted"/>
<keyword evidence="3" id="KW-1185">Reference proteome</keyword>
<feature type="non-terminal residue" evidence="2">
    <location>
        <position position="46"/>
    </location>
</feature>